<evidence type="ECO:0000256" key="1">
    <source>
        <dbReference type="SAM" id="Phobius"/>
    </source>
</evidence>
<evidence type="ECO:0000313" key="4">
    <source>
        <dbReference type="Proteomes" id="UP000037023"/>
    </source>
</evidence>
<dbReference type="RefSeq" id="WP_033209876.1">
    <property type="nucleotide sequence ID" value="NZ_LGUP01000418.1"/>
</dbReference>
<reference evidence="3 4" key="1">
    <citation type="submission" date="2015-06" db="EMBL/GenBank/DDBJ databases">
        <authorList>
            <person name="Hoefler B.C."/>
            <person name="Straight P.D."/>
        </authorList>
    </citation>
    <scope>NUCLEOTIDE SEQUENCE [LARGE SCALE GENOMIC DNA]</scope>
    <source>
        <strain evidence="3 4">NRRL 3427</strain>
    </source>
</reference>
<sequence>MFMLKDPNGIAKAVVVLLAGNIVFDVLLGAFDARDLLAGESGPVDPESLGPFDWVITYGLSFMVFLATGITFILWFRRLRGNAEVWARDLQTRTPGYAIGCWFIPFGNLWIPRSIAVEIWRASRWEPYAADGKGELRPLNVWWTCWVVGTLVNWISGQMYKTSESTETWVMATQWSLVGYALDAVAAVLAIRFVRRLTSMQHSKATGMIPAAQ</sequence>
<dbReference type="OrthoDB" id="4174975at2"/>
<gene>
    <name evidence="3" type="ORF">ADK34_40950</name>
</gene>
<feature type="transmembrane region" description="Helical" evidence="1">
    <location>
        <begin position="172"/>
        <end position="194"/>
    </location>
</feature>
<keyword evidence="1" id="KW-0472">Membrane</keyword>
<dbReference type="Proteomes" id="UP000037023">
    <property type="component" value="Unassembled WGS sequence"/>
</dbReference>
<dbReference type="Pfam" id="PF14219">
    <property type="entry name" value="DUF4328"/>
    <property type="match status" value="1"/>
</dbReference>
<dbReference type="PATRIC" id="fig|1938.6.peg.8816"/>
<dbReference type="InterPro" id="IPR025565">
    <property type="entry name" value="DUF4328"/>
</dbReference>
<comment type="caution">
    <text evidence="3">The sequence shown here is derived from an EMBL/GenBank/DDBJ whole genome shotgun (WGS) entry which is preliminary data.</text>
</comment>
<keyword evidence="1" id="KW-1133">Transmembrane helix</keyword>
<feature type="transmembrane region" description="Helical" evidence="1">
    <location>
        <begin position="141"/>
        <end position="160"/>
    </location>
</feature>
<keyword evidence="1" id="KW-0812">Transmembrane</keyword>
<dbReference type="AlphaFoldDB" id="A0A0L8J0A0"/>
<protein>
    <recommendedName>
        <fullName evidence="2">DUF4328 domain-containing protein</fullName>
    </recommendedName>
</protein>
<organism evidence="3 4">
    <name type="scientific">Streptomyces viridochromogenes</name>
    <dbReference type="NCBI Taxonomy" id="1938"/>
    <lineage>
        <taxon>Bacteria</taxon>
        <taxon>Bacillati</taxon>
        <taxon>Actinomycetota</taxon>
        <taxon>Actinomycetes</taxon>
        <taxon>Kitasatosporales</taxon>
        <taxon>Streptomycetaceae</taxon>
        <taxon>Streptomyces</taxon>
    </lineage>
</organism>
<name>A0A0L8J0A0_STRVR</name>
<feature type="domain" description="DUF4328" evidence="2">
    <location>
        <begin position="58"/>
        <end position="198"/>
    </location>
</feature>
<evidence type="ECO:0000259" key="2">
    <source>
        <dbReference type="Pfam" id="PF14219"/>
    </source>
</evidence>
<proteinExistence type="predicted"/>
<feature type="transmembrane region" description="Helical" evidence="1">
    <location>
        <begin position="12"/>
        <end position="31"/>
    </location>
</feature>
<feature type="transmembrane region" description="Helical" evidence="1">
    <location>
        <begin position="51"/>
        <end position="76"/>
    </location>
</feature>
<accession>A0A0L8J0A0</accession>
<dbReference type="EMBL" id="LGUP01000418">
    <property type="protein sequence ID" value="KOG07083.1"/>
    <property type="molecule type" value="Genomic_DNA"/>
</dbReference>
<evidence type="ECO:0000313" key="3">
    <source>
        <dbReference type="EMBL" id="KOG07083.1"/>
    </source>
</evidence>